<proteinExistence type="predicted"/>
<evidence type="ECO:0000313" key="2">
    <source>
        <dbReference type="Proteomes" id="UP000652013"/>
    </source>
</evidence>
<evidence type="ECO:0000313" key="1">
    <source>
        <dbReference type="EMBL" id="GIJ05465.1"/>
    </source>
</evidence>
<protein>
    <recommendedName>
        <fullName evidence="3">Histone deacetylase</fullName>
    </recommendedName>
</protein>
<organism evidence="1 2">
    <name type="scientific">Spirilliplanes yamanashiensis</name>
    <dbReference type="NCBI Taxonomy" id="42233"/>
    <lineage>
        <taxon>Bacteria</taxon>
        <taxon>Bacillati</taxon>
        <taxon>Actinomycetota</taxon>
        <taxon>Actinomycetes</taxon>
        <taxon>Micromonosporales</taxon>
        <taxon>Micromonosporaceae</taxon>
        <taxon>Spirilliplanes</taxon>
    </lineage>
</organism>
<sequence length="209" mass="22035">MTLVWYAAYGSNMHADRLRHYLRGGTPPGGLRTYPGCRDPADPRATAPVMLPGGIWFTGESAAWTGGYALYDPLLPGAAAARAYLLTAGQFADLVAQEMYRPPGADLADLGEVVRTGRLTLGPGRYETLVYAGARSGHPMLTFTAGFGRADGEPARPAPAYLGMLARGLHESHHWDATQITTYLLGRPGVTGAWDPADLAGVVAAALPA</sequence>
<name>A0A8J3YCI4_9ACTN</name>
<dbReference type="Proteomes" id="UP000652013">
    <property type="component" value="Unassembled WGS sequence"/>
</dbReference>
<dbReference type="RefSeq" id="WP_203940674.1">
    <property type="nucleotide sequence ID" value="NZ_BAAAGJ010000005.1"/>
</dbReference>
<reference evidence="1" key="1">
    <citation type="submission" date="2021-01" db="EMBL/GenBank/DDBJ databases">
        <title>Whole genome shotgun sequence of Spirilliplanes yamanashiensis NBRC 15828.</title>
        <authorList>
            <person name="Komaki H."/>
            <person name="Tamura T."/>
        </authorList>
    </citation>
    <scope>NUCLEOTIDE SEQUENCE</scope>
    <source>
        <strain evidence="1">NBRC 15828</strain>
    </source>
</reference>
<keyword evidence="2" id="KW-1185">Reference proteome</keyword>
<comment type="caution">
    <text evidence="1">The sequence shown here is derived from an EMBL/GenBank/DDBJ whole genome shotgun (WGS) entry which is preliminary data.</text>
</comment>
<dbReference type="Gene3D" id="3.10.490.10">
    <property type="entry name" value="Gamma-glutamyl cyclotransferase-like"/>
    <property type="match status" value="1"/>
</dbReference>
<accession>A0A8J3YCI4</accession>
<evidence type="ECO:0008006" key="3">
    <source>
        <dbReference type="Google" id="ProtNLM"/>
    </source>
</evidence>
<gene>
    <name evidence="1" type="ORF">Sya03_48170</name>
</gene>
<dbReference type="AlphaFoldDB" id="A0A8J3YCI4"/>
<dbReference type="EMBL" id="BOOY01000033">
    <property type="protein sequence ID" value="GIJ05465.1"/>
    <property type="molecule type" value="Genomic_DNA"/>
</dbReference>